<keyword evidence="4" id="KW-0804">Transcription</keyword>
<dbReference type="SUPFAM" id="SSF46785">
    <property type="entry name" value="Winged helix' DNA-binding domain"/>
    <property type="match status" value="1"/>
</dbReference>
<dbReference type="CDD" id="cd05466">
    <property type="entry name" value="PBP2_LTTR_substrate"/>
    <property type="match status" value="1"/>
</dbReference>
<evidence type="ECO:0000313" key="7">
    <source>
        <dbReference type="Proteomes" id="UP001500393"/>
    </source>
</evidence>
<dbReference type="RefSeq" id="WP_344222146.1">
    <property type="nucleotide sequence ID" value="NZ_BAAAOS010000064.1"/>
</dbReference>
<proteinExistence type="inferred from homology"/>
<keyword evidence="3" id="KW-0238">DNA-binding</keyword>
<evidence type="ECO:0000256" key="3">
    <source>
        <dbReference type="ARBA" id="ARBA00023125"/>
    </source>
</evidence>
<dbReference type="Gene3D" id="3.40.190.10">
    <property type="entry name" value="Periplasmic binding protein-like II"/>
    <property type="match status" value="2"/>
</dbReference>
<dbReference type="SUPFAM" id="SSF53850">
    <property type="entry name" value="Periplasmic binding protein-like II"/>
    <property type="match status" value="1"/>
</dbReference>
<evidence type="ECO:0000256" key="1">
    <source>
        <dbReference type="ARBA" id="ARBA00009437"/>
    </source>
</evidence>
<dbReference type="EMBL" id="BAAAOS010000064">
    <property type="protein sequence ID" value="GAA1615245.1"/>
    <property type="molecule type" value="Genomic_DNA"/>
</dbReference>
<dbReference type="InterPro" id="IPR005119">
    <property type="entry name" value="LysR_subst-bd"/>
</dbReference>
<evidence type="ECO:0000256" key="4">
    <source>
        <dbReference type="ARBA" id="ARBA00023163"/>
    </source>
</evidence>
<dbReference type="InterPro" id="IPR000847">
    <property type="entry name" value="LysR_HTH_N"/>
</dbReference>
<sequence length="309" mass="31582">MDPHLLRTFVAVAESGSFSTAAANLGYTQSAVSQHIAALENDLGTALLQRRPVAPTAAGERLLEHAAPILLRLDAARADVLRATGEAPGSLILGATPLAASPARALTELRRSTPGLDVTLVVAGREAVARGVAAGELHLGLVDGVAAPSDPLRLFDTGAQRTTAIAHEPLMVAFPHDHPLARRKRLSLHDLVDARWIDAPEIAAPLDDLRAATETDGLRASITYSGTDTRTLLALVAAGHGLAVLPASAAAGVATVAAVAVESPRLVHRTELLHGHIDGSAAAALAAVLGSVVGGEAQVQATVGRVQPA</sequence>
<reference evidence="6 7" key="1">
    <citation type="journal article" date="2019" name="Int. J. Syst. Evol. Microbiol.">
        <title>The Global Catalogue of Microorganisms (GCM) 10K type strain sequencing project: providing services to taxonomists for standard genome sequencing and annotation.</title>
        <authorList>
            <consortium name="The Broad Institute Genomics Platform"/>
            <consortium name="The Broad Institute Genome Sequencing Center for Infectious Disease"/>
            <person name="Wu L."/>
            <person name="Ma J."/>
        </authorList>
    </citation>
    <scope>NUCLEOTIDE SEQUENCE [LARGE SCALE GENOMIC DNA]</scope>
    <source>
        <strain evidence="6 7">JCM 14969</strain>
    </source>
</reference>
<protein>
    <submittedName>
        <fullName evidence="6">LysR family transcriptional regulator</fullName>
    </submittedName>
</protein>
<evidence type="ECO:0000259" key="5">
    <source>
        <dbReference type="PROSITE" id="PS50931"/>
    </source>
</evidence>
<dbReference type="Pfam" id="PF00126">
    <property type="entry name" value="HTH_1"/>
    <property type="match status" value="1"/>
</dbReference>
<dbReference type="InterPro" id="IPR036390">
    <property type="entry name" value="WH_DNA-bd_sf"/>
</dbReference>
<dbReference type="InterPro" id="IPR036388">
    <property type="entry name" value="WH-like_DNA-bd_sf"/>
</dbReference>
<dbReference type="InterPro" id="IPR050950">
    <property type="entry name" value="HTH-type_LysR_regulators"/>
</dbReference>
<dbReference type="PRINTS" id="PR00039">
    <property type="entry name" value="HTHLYSR"/>
</dbReference>
<keyword evidence="7" id="KW-1185">Reference proteome</keyword>
<comment type="caution">
    <text evidence="6">The sequence shown here is derived from an EMBL/GenBank/DDBJ whole genome shotgun (WGS) entry which is preliminary data.</text>
</comment>
<keyword evidence="2" id="KW-0805">Transcription regulation</keyword>
<name>A0ABN2ER71_9ACTN</name>
<dbReference type="PROSITE" id="PS50931">
    <property type="entry name" value="HTH_LYSR"/>
    <property type="match status" value="1"/>
</dbReference>
<dbReference type="PANTHER" id="PTHR30419:SF31">
    <property type="entry name" value="BLR3139 PROTEIN"/>
    <property type="match status" value="1"/>
</dbReference>
<dbReference type="Proteomes" id="UP001500393">
    <property type="component" value="Unassembled WGS sequence"/>
</dbReference>
<evidence type="ECO:0000256" key="2">
    <source>
        <dbReference type="ARBA" id="ARBA00023015"/>
    </source>
</evidence>
<dbReference type="PANTHER" id="PTHR30419">
    <property type="entry name" value="HTH-TYPE TRANSCRIPTIONAL REGULATOR YBHD"/>
    <property type="match status" value="1"/>
</dbReference>
<feature type="domain" description="HTH lysR-type" evidence="5">
    <location>
        <begin position="1"/>
        <end position="56"/>
    </location>
</feature>
<dbReference type="Pfam" id="PF03466">
    <property type="entry name" value="LysR_substrate"/>
    <property type="match status" value="1"/>
</dbReference>
<comment type="similarity">
    <text evidence="1">Belongs to the LysR transcriptional regulatory family.</text>
</comment>
<evidence type="ECO:0000313" key="6">
    <source>
        <dbReference type="EMBL" id="GAA1615245.1"/>
    </source>
</evidence>
<accession>A0ABN2ER71</accession>
<gene>
    <name evidence="6" type="ORF">GCM10009789_81660</name>
</gene>
<organism evidence="6 7">
    <name type="scientific">Kribbella sancticallisti</name>
    <dbReference type="NCBI Taxonomy" id="460087"/>
    <lineage>
        <taxon>Bacteria</taxon>
        <taxon>Bacillati</taxon>
        <taxon>Actinomycetota</taxon>
        <taxon>Actinomycetes</taxon>
        <taxon>Propionibacteriales</taxon>
        <taxon>Kribbellaceae</taxon>
        <taxon>Kribbella</taxon>
    </lineage>
</organism>
<dbReference type="Gene3D" id="1.10.10.10">
    <property type="entry name" value="Winged helix-like DNA-binding domain superfamily/Winged helix DNA-binding domain"/>
    <property type="match status" value="1"/>
</dbReference>